<accession>A0ABN7VVU0</accession>
<feature type="non-terminal residue" evidence="1">
    <location>
        <position position="1"/>
    </location>
</feature>
<reference evidence="1 2" key="1">
    <citation type="submission" date="2021-06" db="EMBL/GenBank/DDBJ databases">
        <authorList>
            <person name="Kallberg Y."/>
            <person name="Tangrot J."/>
            <person name="Rosling A."/>
        </authorList>
    </citation>
    <scope>NUCLEOTIDE SEQUENCE [LARGE SCALE GENOMIC DNA]</scope>
    <source>
        <strain evidence="1 2">120-4 pot B 10/14</strain>
    </source>
</reference>
<keyword evidence="2" id="KW-1185">Reference proteome</keyword>
<comment type="caution">
    <text evidence="1">The sequence shown here is derived from an EMBL/GenBank/DDBJ whole genome shotgun (WGS) entry which is preliminary data.</text>
</comment>
<evidence type="ECO:0000313" key="2">
    <source>
        <dbReference type="Proteomes" id="UP000789901"/>
    </source>
</evidence>
<gene>
    <name evidence="1" type="ORF">GMARGA_LOCUS23245</name>
</gene>
<dbReference type="Proteomes" id="UP000789901">
    <property type="component" value="Unassembled WGS sequence"/>
</dbReference>
<organism evidence="1 2">
    <name type="scientific">Gigaspora margarita</name>
    <dbReference type="NCBI Taxonomy" id="4874"/>
    <lineage>
        <taxon>Eukaryota</taxon>
        <taxon>Fungi</taxon>
        <taxon>Fungi incertae sedis</taxon>
        <taxon>Mucoromycota</taxon>
        <taxon>Glomeromycotina</taxon>
        <taxon>Glomeromycetes</taxon>
        <taxon>Diversisporales</taxon>
        <taxon>Gigasporaceae</taxon>
        <taxon>Gigaspora</taxon>
    </lineage>
</organism>
<sequence>LLIEQDIFRIKIEFGKILKNAKLERSFNKLCSYVPTEVNKAADILPTLSPKLSSPIASPPKMTVNCSHERNVRSFAKKT</sequence>
<proteinExistence type="predicted"/>
<evidence type="ECO:0000313" key="1">
    <source>
        <dbReference type="EMBL" id="CAG8801692.1"/>
    </source>
</evidence>
<name>A0ABN7VVU0_GIGMA</name>
<dbReference type="EMBL" id="CAJVQB010023367">
    <property type="protein sequence ID" value="CAG8801692.1"/>
    <property type="molecule type" value="Genomic_DNA"/>
</dbReference>
<protein>
    <submittedName>
        <fullName evidence="1">27577_t:CDS:1</fullName>
    </submittedName>
</protein>